<comment type="caution">
    <text evidence="1">The sequence shown here is derived from an EMBL/GenBank/DDBJ whole genome shotgun (WGS) entry which is preliminary data.</text>
</comment>
<proteinExistence type="predicted"/>
<dbReference type="Proteomes" id="UP000777438">
    <property type="component" value="Unassembled WGS sequence"/>
</dbReference>
<sequence length="258" mass="28525">MGSSHSRPVKQTATQPMVLIPLYIYPLEGAWEPLFTLARACPKVLFVAVVNPCNGPGVESLPDASYTAAIRTMNEIPNIMPVGYVHCTYGARPLDSIIKDVDIYRGWNDNFRIDGVFIDETPSDPNTASYLKSVADHTRSTWRETLGRSAHVVYNPGVVVDRLFFDDADSVVVFEQSEQHWKTPAIQKSMEQLPPDLRSKAVVIVHTLSGDHVARLTREIRGIGLGGLHFTDEVGGGYTKWPVMWTDVAQELGGEDSS</sequence>
<dbReference type="PANTHER" id="PTHR35040:SF9">
    <property type="entry name" value="4-LIKE CELL SURFACE PROTEIN, PUTATIVE (AFU_ORTHOLOGUE AFUA_4G14080)-RELATED"/>
    <property type="match status" value="1"/>
</dbReference>
<name>A0A9P8WDS9_9HYPO</name>
<reference evidence="1 2" key="1">
    <citation type="journal article" date="2021" name="Nat. Commun.">
        <title>Genetic determinants of endophytism in the Arabidopsis root mycobiome.</title>
        <authorList>
            <person name="Mesny F."/>
            <person name="Miyauchi S."/>
            <person name="Thiergart T."/>
            <person name="Pickel B."/>
            <person name="Atanasova L."/>
            <person name="Karlsson M."/>
            <person name="Huettel B."/>
            <person name="Barry K.W."/>
            <person name="Haridas S."/>
            <person name="Chen C."/>
            <person name="Bauer D."/>
            <person name="Andreopoulos W."/>
            <person name="Pangilinan J."/>
            <person name="LaButti K."/>
            <person name="Riley R."/>
            <person name="Lipzen A."/>
            <person name="Clum A."/>
            <person name="Drula E."/>
            <person name="Henrissat B."/>
            <person name="Kohler A."/>
            <person name="Grigoriev I.V."/>
            <person name="Martin F.M."/>
            <person name="Hacquard S."/>
        </authorList>
    </citation>
    <scope>NUCLEOTIDE SEQUENCE [LARGE SCALE GENOMIC DNA]</scope>
    <source>
        <strain evidence="1 2">MPI-CAGE-CH-0241</strain>
    </source>
</reference>
<dbReference type="OrthoDB" id="5342184at2759"/>
<dbReference type="Pfam" id="PF12138">
    <property type="entry name" value="Spherulin4"/>
    <property type="match status" value="1"/>
</dbReference>
<dbReference type="AlphaFoldDB" id="A0A9P8WDS9"/>
<accession>A0A9P8WDS9</accession>
<protein>
    <submittedName>
        <fullName evidence="1">Spherulation-specific family 4</fullName>
    </submittedName>
</protein>
<organism evidence="1 2">
    <name type="scientific">Thelonectria olida</name>
    <dbReference type="NCBI Taxonomy" id="1576542"/>
    <lineage>
        <taxon>Eukaryota</taxon>
        <taxon>Fungi</taxon>
        <taxon>Dikarya</taxon>
        <taxon>Ascomycota</taxon>
        <taxon>Pezizomycotina</taxon>
        <taxon>Sordariomycetes</taxon>
        <taxon>Hypocreomycetidae</taxon>
        <taxon>Hypocreales</taxon>
        <taxon>Nectriaceae</taxon>
        <taxon>Thelonectria</taxon>
    </lineage>
</organism>
<keyword evidence="2" id="KW-1185">Reference proteome</keyword>
<evidence type="ECO:0000313" key="1">
    <source>
        <dbReference type="EMBL" id="KAH6896745.1"/>
    </source>
</evidence>
<dbReference type="PANTHER" id="PTHR35040">
    <property type="match status" value="1"/>
</dbReference>
<gene>
    <name evidence="1" type="ORF">B0T10DRAFT_583375</name>
</gene>
<evidence type="ECO:0000313" key="2">
    <source>
        <dbReference type="Proteomes" id="UP000777438"/>
    </source>
</evidence>
<dbReference type="EMBL" id="JAGPYM010000003">
    <property type="protein sequence ID" value="KAH6896745.1"/>
    <property type="molecule type" value="Genomic_DNA"/>
</dbReference>
<dbReference type="InterPro" id="IPR021986">
    <property type="entry name" value="Spherulin4"/>
</dbReference>